<dbReference type="InterPro" id="IPR026634">
    <property type="entry name" value="TPST-like"/>
</dbReference>
<accession>A0A918Z0F8</accession>
<reference evidence="2" key="1">
    <citation type="journal article" date="2014" name="Int. J. Syst. Evol. Microbiol.">
        <title>Complete genome sequence of Corynebacterium casei LMG S-19264T (=DSM 44701T), isolated from a smear-ripened cheese.</title>
        <authorList>
            <consortium name="US DOE Joint Genome Institute (JGI-PGF)"/>
            <person name="Walter F."/>
            <person name="Albersmeier A."/>
            <person name="Kalinowski J."/>
            <person name="Ruckert C."/>
        </authorList>
    </citation>
    <scope>NUCLEOTIDE SEQUENCE</scope>
    <source>
        <strain evidence="2">KCTC 32020</strain>
    </source>
</reference>
<reference evidence="2" key="2">
    <citation type="submission" date="2020-09" db="EMBL/GenBank/DDBJ databases">
        <authorList>
            <person name="Sun Q."/>
            <person name="Kim S."/>
        </authorList>
    </citation>
    <scope>NUCLEOTIDE SEQUENCE</scope>
    <source>
        <strain evidence="2">KCTC 32020</strain>
    </source>
</reference>
<dbReference type="GO" id="GO:0008476">
    <property type="term" value="F:protein-tyrosine sulfotransferase activity"/>
    <property type="evidence" value="ECO:0007669"/>
    <property type="project" value="InterPro"/>
</dbReference>
<organism evidence="2 3">
    <name type="scientific">Vulcaniibacterium thermophilum</name>
    <dbReference type="NCBI Taxonomy" id="1169913"/>
    <lineage>
        <taxon>Bacteria</taxon>
        <taxon>Pseudomonadati</taxon>
        <taxon>Pseudomonadota</taxon>
        <taxon>Gammaproteobacteria</taxon>
        <taxon>Lysobacterales</taxon>
        <taxon>Lysobacteraceae</taxon>
        <taxon>Vulcaniibacterium</taxon>
    </lineage>
</organism>
<dbReference type="Gene3D" id="1.25.40.10">
    <property type="entry name" value="Tetratricopeptide repeat domain"/>
    <property type="match status" value="1"/>
</dbReference>
<dbReference type="Gene3D" id="3.40.50.300">
    <property type="entry name" value="P-loop containing nucleotide triphosphate hydrolases"/>
    <property type="match status" value="1"/>
</dbReference>
<name>A0A918Z0F8_9GAMM</name>
<dbReference type="InterPro" id="IPR011990">
    <property type="entry name" value="TPR-like_helical_dom_sf"/>
</dbReference>
<dbReference type="InterPro" id="IPR027417">
    <property type="entry name" value="P-loop_NTPase"/>
</dbReference>
<protein>
    <submittedName>
        <fullName evidence="2">Sulfotransferase</fullName>
    </submittedName>
</protein>
<evidence type="ECO:0000256" key="1">
    <source>
        <dbReference type="ARBA" id="ARBA00022679"/>
    </source>
</evidence>
<evidence type="ECO:0000313" key="2">
    <source>
        <dbReference type="EMBL" id="GHE31552.1"/>
    </source>
</evidence>
<dbReference type="Pfam" id="PF13469">
    <property type="entry name" value="Sulfotransfer_3"/>
    <property type="match status" value="1"/>
</dbReference>
<dbReference type="EMBL" id="BNCF01000005">
    <property type="protein sequence ID" value="GHE31552.1"/>
    <property type="molecule type" value="Genomic_DNA"/>
</dbReference>
<evidence type="ECO:0000313" key="3">
    <source>
        <dbReference type="Proteomes" id="UP000636453"/>
    </source>
</evidence>
<dbReference type="PANTHER" id="PTHR12788">
    <property type="entry name" value="PROTEIN-TYROSINE SULFOTRANSFERASE 2"/>
    <property type="match status" value="1"/>
</dbReference>
<dbReference type="Proteomes" id="UP000636453">
    <property type="component" value="Unassembled WGS sequence"/>
</dbReference>
<dbReference type="PANTHER" id="PTHR12788:SF10">
    <property type="entry name" value="PROTEIN-TYROSINE SULFOTRANSFERASE"/>
    <property type="match status" value="1"/>
</dbReference>
<keyword evidence="1" id="KW-0808">Transferase</keyword>
<keyword evidence="3" id="KW-1185">Reference proteome</keyword>
<dbReference type="SUPFAM" id="SSF48452">
    <property type="entry name" value="TPR-like"/>
    <property type="match status" value="1"/>
</dbReference>
<proteinExistence type="predicted"/>
<dbReference type="SUPFAM" id="SSF52540">
    <property type="entry name" value="P-loop containing nucleoside triphosphate hydrolases"/>
    <property type="match status" value="1"/>
</dbReference>
<dbReference type="AlphaFoldDB" id="A0A918Z0F8"/>
<sequence length="511" mass="56938">MEQRQVAQSLDAYRTLTAQYPRYAEGWFHRSGTESGLGQALTAVASAKEAVALEPNNLLYRAHLAQMQVNYGLWGDAIGTLAPLRSIAPERVEARIANTIGSVFSLTGEHERAQPWFARAAAAAPGSATYRYNEAQGLLYCGETDAARERFHTLIGKFPHFAKALWSLSTFEGAAGGEARVRQLREALVNAGNPMDEVLCCYALFNTLDALDRRTEAFFELESGMRLQRARIRYDGQDLAQLARLPAAADALSAPDRADADAPVPIFIVGLPRSGTTLVERVVGNNDDVAQGGELFCFAAALHEHLGVQSPAGAMLSMAPAELLQDRAVDWPAVGRRYLELTAYRRGGRRFHTDKFPFNFLLLPWIAAALPQARIVHVRRDPLDTCFSNLKHLFARSYGASYAQDDMARYYRGYHGLMRGWHDRLRNRILDIRLETLVADPETTTRRMLEFCGLPPNPDAWRIERNTQPVSTASAVQVRQPINDRGIGAWRRYEAQLQPLARFFAAHPELT</sequence>
<gene>
    <name evidence="2" type="ORF">GCM10007167_11910</name>
</gene>
<comment type="caution">
    <text evidence="2">The sequence shown here is derived from an EMBL/GenBank/DDBJ whole genome shotgun (WGS) entry which is preliminary data.</text>
</comment>